<dbReference type="GO" id="GO:0005814">
    <property type="term" value="C:centriole"/>
    <property type="evidence" value="ECO:0007669"/>
    <property type="project" value="UniProtKB-SubCell"/>
</dbReference>
<feature type="region of interest" description="Disordered" evidence="9">
    <location>
        <begin position="171"/>
        <end position="200"/>
    </location>
</feature>
<dbReference type="GO" id="GO:0034451">
    <property type="term" value="C:centriolar satellite"/>
    <property type="evidence" value="ECO:0007669"/>
    <property type="project" value="TreeGrafter"/>
</dbReference>
<dbReference type="KEGG" id="ncc:104944314"/>
<evidence type="ECO:0000256" key="7">
    <source>
        <dbReference type="ARBA" id="ARBA00023054"/>
    </source>
</evidence>
<dbReference type="InterPro" id="IPR038774">
    <property type="entry name" value="CEP162-like"/>
</dbReference>
<comment type="similarity">
    <text evidence="2">Belongs to the CEP162 family.</text>
</comment>
<dbReference type="Proteomes" id="UP000504611">
    <property type="component" value="Unplaced"/>
</dbReference>
<sequence>ASRSSIVSHSSTSSVRKLAVAPVRGRRGEGRGGWGACRAAAAAAKTQTSVPCPLQRPQEKAKSSKNQPKDDHTADPGVRVSSELVASVQSLVAVLQQQIHTGSHQEATHTQEIRSPQETGLTHHLPNKNREEELKMQLAQKERELQLMKEGAEEITSLKQQNYLLQSKLRSAEDEGLKKKRAEASDSASGEKLQQLDREMKEQETLIKGYQQVCFHQHSPSNVHLTL</sequence>
<proteinExistence type="inferred from homology"/>
<dbReference type="RefSeq" id="XP_010768133.1">
    <property type="nucleotide sequence ID" value="XM_010769831.1"/>
</dbReference>
<evidence type="ECO:0000313" key="10">
    <source>
        <dbReference type="Proteomes" id="UP000504611"/>
    </source>
</evidence>
<evidence type="ECO:0000256" key="1">
    <source>
        <dbReference type="ARBA" id="ARBA00004114"/>
    </source>
</evidence>
<dbReference type="GO" id="GO:0005879">
    <property type="term" value="C:axonemal microtubule"/>
    <property type="evidence" value="ECO:0007669"/>
    <property type="project" value="TreeGrafter"/>
</dbReference>
<dbReference type="GO" id="GO:0060271">
    <property type="term" value="P:cilium assembly"/>
    <property type="evidence" value="ECO:0007669"/>
    <property type="project" value="TreeGrafter"/>
</dbReference>
<dbReference type="GO" id="GO:0005654">
    <property type="term" value="C:nucleoplasm"/>
    <property type="evidence" value="ECO:0007669"/>
    <property type="project" value="TreeGrafter"/>
</dbReference>
<feature type="region of interest" description="Disordered" evidence="9">
    <location>
        <begin position="99"/>
        <end position="129"/>
    </location>
</feature>
<gene>
    <name evidence="11" type="primary">LOC104944314</name>
</gene>
<name>A0A6I9MXX2_9TELE</name>
<keyword evidence="7" id="KW-0175">Coiled coil</keyword>
<evidence type="ECO:0000256" key="6">
    <source>
        <dbReference type="ARBA" id="ARBA00022794"/>
    </source>
</evidence>
<dbReference type="GeneID" id="104944314"/>
<evidence type="ECO:0000256" key="8">
    <source>
        <dbReference type="ARBA" id="ARBA00023212"/>
    </source>
</evidence>
<evidence type="ECO:0000256" key="4">
    <source>
        <dbReference type="ARBA" id="ARBA00022490"/>
    </source>
</evidence>
<keyword evidence="8" id="KW-0206">Cytoskeleton</keyword>
<evidence type="ECO:0000256" key="9">
    <source>
        <dbReference type="SAM" id="MobiDB-lite"/>
    </source>
</evidence>
<dbReference type="PANTHER" id="PTHR34031">
    <property type="entry name" value="CENTROSOMAL PROTEIN OF 162 KDA"/>
    <property type="match status" value="1"/>
</dbReference>
<keyword evidence="5" id="KW-0493">Microtubule</keyword>
<dbReference type="AlphaFoldDB" id="A0A6I9MXX2"/>
<keyword evidence="4" id="KW-0963">Cytoplasm</keyword>
<evidence type="ECO:0000313" key="11">
    <source>
        <dbReference type="RefSeq" id="XP_010768133.1"/>
    </source>
</evidence>
<organism evidence="10 11">
    <name type="scientific">Notothenia coriiceps</name>
    <name type="common">black rockcod</name>
    <dbReference type="NCBI Taxonomy" id="8208"/>
    <lineage>
        <taxon>Eukaryota</taxon>
        <taxon>Metazoa</taxon>
        <taxon>Chordata</taxon>
        <taxon>Craniata</taxon>
        <taxon>Vertebrata</taxon>
        <taxon>Euteleostomi</taxon>
        <taxon>Actinopterygii</taxon>
        <taxon>Neopterygii</taxon>
        <taxon>Teleostei</taxon>
        <taxon>Neoteleostei</taxon>
        <taxon>Acanthomorphata</taxon>
        <taxon>Eupercaria</taxon>
        <taxon>Perciformes</taxon>
        <taxon>Notothenioidei</taxon>
        <taxon>Nototheniidae</taxon>
        <taxon>Notothenia</taxon>
    </lineage>
</organism>
<evidence type="ECO:0000256" key="5">
    <source>
        <dbReference type="ARBA" id="ARBA00022701"/>
    </source>
</evidence>
<feature type="non-terminal residue" evidence="11">
    <location>
        <position position="1"/>
    </location>
</feature>
<reference evidence="11" key="1">
    <citation type="submission" date="2025-08" db="UniProtKB">
        <authorList>
            <consortium name="RefSeq"/>
        </authorList>
    </citation>
    <scope>IDENTIFICATION</scope>
    <source>
        <tissue evidence="11">Muscle</tissue>
    </source>
</reference>
<comment type="subcellular location">
    <subcellularLocation>
        <location evidence="1">Cytoplasm</location>
        <location evidence="1">Cytoskeleton</location>
        <location evidence="1">Microtubule organizing center</location>
        <location evidence="1">Centrosome</location>
        <location evidence="1">Centriole</location>
    </subcellularLocation>
</comment>
<feature type="region of interest" description="Disordered" evidence="9">
    <location>
        <begin position="1"/>
        <end position="79"/>
    </location>
</feature>
<evidence type="ECO:0000256" key="3">
    <source>
        <dbReference type="ARBA" id="ARBA00021406"/>
    </source>
</evidence>
<keyword evidence="10" id="KW-1185">Reference proteome</keyword>
<feature type="compositionally biased region" description="Low complexity" evidence="9">
    <location>
        <begin position="1"/>
        <end position="23"/>
    </location>
</feature>
<accession>A0A6I9MXX2</accession>
<evidence type="ECO:0000256" key="2">
    <source>
        <dbReference type="ARBA" id="ARBA00009485"/>
    </source>
</evidence>
<keyword evidence="6" id="KW-0970">Cilium biogenesis/degradation</keyword>
<dbReference type="PANTHER" id="PTHR34031:SF1">
    <property type="entry name" value="CENTROSOMAL PROTEIN OF 162 KDA"/>
    <property type="match status" value="1"/>
</dbReference>
<protein>
    <recommendedName>
        <fullName evidence="3">Centrosomal protein of 162 kDa</fullName>
    </recommendedName>
</protein>
<feature type="compositionally biased region" description="Basic and acidic residues" evidence="9">
    <location>
        <begin position="57"/>
        <end position="74"/>
    </location>
</feature>